<dbReference type="KEGG" id="haa:A5892_06595"/>
<dbReference type="Pfam" id="PF20242">
    <property type="entry name" value="Emfourin"/>
    <property type="match status" value="1"/>
</dbReference>
<evidence type="ECO:0000313" key="1">
    <source>
        <dbReference type="EMBL" id="ANF57173.1"/>
    </source>
</evidence>
<reference evidence="1 2" key="1">
    <citation type="submission" date="2016-04" db="EMBL/GenBank/DDBJ databases">
        <title>Complete Genome Sequence of Halotalea alkalilenta IHB B 13600.</title>
        <authorList>
            <person name="Swarnkar M.K."/>
            <person name="Sharma A."/>
            <person name="Kaushal K."/>
            <person name="Soni R."/>
            <person name="Rana S."/>
            <person name="Singh A.K."/>
            <person name="Gulati A."/>
        </authorList>
    </citation>
    <scope>NUCLEOTIDE SEQUENCE [LARGE SCALE GENOMIC DNA]</scope>
    <source>
        <strain evidence="1 2">IHB B 13600</strain>
    </source>
</reference>
<dbReference type="EMBL" id="CP015243">
    <property type="protein sequence ID" value="ANF57173.1"/>
    <property type="molecule type" value="Genomic_DNA"/>
</dbReference>
<gene>
    <name evidence="1" type="ORF">A5892_06595</name>
</gene>
<accession>A0A172YD77</accession>
<dbReference type="STRING" id="376489.A5892_06595"/>
<dbReference type="RefSeq" id="WP_064122127.1">
    <property type="nucleotide sequence ID" value="NZ_CP015243.1"/>
</dbReference>
<sequence length="106" mass="12225">MKGSFDFDRYSVVRISRQGGLAAIKALSRPRLLRLSDGDEALRQRLGEMLERCAQESSEDAGRSDQRYFRIELRGASERADDETVLDVPEERAPEVLLRWWRGEEP</sequence>
<keyword evidence="2" id="KW-1185">Reference proteome</keyword>
<name>A0A172YD77_9GAMM</name>
<proteinExistence type="predicted"/>
<organism evidence="1 2">
    <name type="scientific">Halotalea alkalilenta</name>
    <dbReference type="NCBI Taxonomy" id="376489"/>
    <lineage>
        <taxon>Bacteria</taxon>
        <taxon>Pseudomonadati</taxon>
        <taxon>Pseudomonadota</taxon>
        <taxon>Gammaproteobacteria</taxon>
        <taxon>Oceanospirillales</taxon>
        <taxon>Halomonadaceae</taxon>
        <taxon>Halotalea</taxon>
    </lineage>
</organism>
<dbReference type="AlphaFoldDB" id="A0A172YD77"/>
<dbReference type="Proteomes" id="UP000077875">
    <property type="component" value="Chromosome"/>
</dbReference>
<protein>
    <submittedName>
        <fullName evidence="1">Uncharacterized protein</fullName>
    </submittedName>
</protein>
<dbReference type="InterPro" id="IPR049457">
    <property type="entry name" value="Emfourin"/>
</dbReference>
<evidence type="ECO:0000313" key="2">
    <source>
        <dbReference type="Proteomes" id="UP000077875"/>
    </source>
</evidence>